<keyword evidence="2" id="KW-1185">Reference proteome</keyword>
<accession>A0A9P9IDA8</accession>
<protein>
    <recommendedName>
        <fullName evidence="3">Methyltransferase</fullName>
    </recommendedName>
</protein>
<dbReference type="OrthoDB" id="2013972at2759"/>
<dbReference type="Proteomes" id="UP000738349">
    <property type="component" value="Unassembled WGS sequence"/>
</dbReference>
<dbReference type="EMBL" id="JAGMUV010000030">
    <property type="protein sequence ID" value="KAH7115549.1"/>
    <property type="molecule type" value="Genomic_DNA"/>
</dbReference>
<evidence type="ECO:0000313" key="1">
    <source>
        <dbReference type="EMBL" id="KAH7115549.1"/>
    </source>
</evidence>
<proteinExistence type="predicted"/>
<dbReference type="InterPro" id="IPR029063">
    <property type="entry name" value="SAM-dependent_MTases_sf"/>
</dbReference>
<dbReference type="AlphaFoldDB" id="A0A9P9IDA8"/>
<evidence type="ECO:0008006" key="3">
    <source>
        <dbReference type="Google" id="ProtNLM"/>
    </source>
</evidence>
<sequence length="331" mass="38424">MNSNACEPIGQTHLEDTKPKELLLTLLTATRPSILPFMSQSGDRDKRELRHVHLSCGRWYGTDGDFRREKYIFPIDEEEKNRLDIFHKFFLVARDNNLFSAPLDVKQALRVLDLGTGTGIWAIELSEKYPHMIVQGLDFNMIQPEMIPPTMNPPQPFDIEDSWDTIDRDWDFIRAQMLFGSIQCWREIHLKPGIGYMEQVEIDLVPRCDDGTLPTDSALDEWTSKLLKSLDRHGRSMRVDPDETRRQLALAGFTDIDEAVIKTCVTFATMPIAEYIFGQQESLAWRLAPWRWMEKDNESRFPIESNPVGPEYVFQRADDRILRNSSLRSPY</sequence>
<dbReference type="Gene3D" id="3.40.50.150">
    <property type="entry name" value="Vaccinia Virus protein VP39"/>
    <property type="match status" value="1"/>
</dbReference>
<evidence type="ECO:0000313" key="2">
    <source>
        <dbReference type="Proteomes" id="UP000738349"/>
    </source>
</evidence>
<comment type="caution">
    <text evidence="1">The sequence shown here is derived from an EMBL/GenBank/DDBJ whole genome shotgun (WGS) entry which is preliminary data.</text>
</comment>
<dbReference type="SUPFAM" id="SSF53335">
    <property type="entry name" value="S-adenosyl-L-methionine-dependent methyltransferases"/>
    <property type="match status" value="1"/>
</dbReference>
<gene>
    <name evidence="1" type="ORF">EDB81DRAFT_286763</name>
</gene>
<name>A0A9P9IDA8_9HYPO</name>
<dbReference type="CDD" id="cd02440">
    <property type="entry name" value="AdoMet_MTases"/>
    <property type="match status" value="1"/>
</dbReference>
<organism evidence="1 2">
    <name type="scientific">Dactylonectria macrodidyma</name>
    <dbReference type="NCBI Taxonomy" id="307937"/>
    <lineage>
        <taxon>Eukaryota</taxon>
        <taxon>Fungi</taxon>
        <taxon>Dikarya</taxon>
        <taxon>Ascomycota</taxon>
        <taxon>Pezizomycotina</taxon>
        <taxon>Sordariomycetes</taxon>
        <taxon>Hypocreomycetidae</taxon>
        <taxon>Hypocreales</taxon>
        <taxon>Nectriaceae</taxon>
        <taxon>Dactylonectria</taxon>
    </lineage>
</organism>
<dbReference type="Pfam" id="PF13489">
    <property type="entry name" value="Methyltransf_23"/>
    <property type="match status" value="1"/>
</dbReference>
<reference evidence="1" key="1">
    <citation type="journal article" date="2021" name="Nat. Commun.">
        <title>Genetic determinants of endophytism in the Arabidopsis root mycobiome.</title>
        <authorList>
            <person name="Mesny F."/>
            <person name="Miyauchi S."/>
            <person name="Thiergart T."/>
            <person name="Pickel B."/>
            <person name="Atanasova L."/>
            <person name="Karlsson M."/>
            <person name="Huettel B."/>
            <person name="Barry K.W."/>
            <person name="Haridas S."/>
            <person name="Chen C."/>
            <person name="Bauer D."/>
            <person name="Andreopoulos W."/>
            <person name="Pangilinan J."/>
            <person name="LaButti K."/>
            <person name="Riley R."/>
            <person name="Lipzen A."/>
            <person name="Clum A."/>
            <person name="Drula E."/>
            <person name="Henrissat B."/>
            <person name="Kohler A."/>
            <person name="Grigoriev I.V."/>
            <person name="Martin F.M."/>
            <person name="Hacquard S."/>
        </authorList>
    </citation>
    <scope>NUCLEOTIDE SEQUENCE</scope>
    <source>
        <strain evidence="1">MPI-CAGE-AT-0147</strain>
    </source>
</reference>